<protein>
    <submittedName>
        <fullName evidence="2">Uncharacterized protein</fullName>
    </submittedName>
</protein>
<feature type="compositionally biased region" description="Basic residues" evidence="1">
    <location>
        <begin position="23"/>
        <end position="35"/>
    </location>
</feature>
<accession>A0A485LZ60</accession>
<evidence type="ECO:0000256" key="1">
    <source>
        <dbReference type="SAM" id="MobiDB-lite"/>
    </source>
</evidence>
<sequence>MIRDRLDPSGGAGFPDSEETAQQRKKKAVRVVRIV</sequence>
<evidence type="ECO:0000313" key="2">
    <source>
        <dbReference type="EMBL" id="VFU14031.1"/>
    </source>
</evidence>
<dbReference type="AlphaFoldDB" id="A0A485LZ60"/>
<name>A0A485LZ60_9ZZZZ</name>
<proteinExistence type="predicted"/>
<gene>
    <name evidence="2" type="ORF">SCFA_240004</name>
</gene>
<reference evidence="2" key="1">
    <citation type="submission" date="2019-03" db="EMBL/GenBank/DDBJ databases">
        <authorList>
            <person name="Hao L."/>
        </authorList>
    </citation>
    <scope>NUCLEOTIDE SEQUENCE</scope>
</reference>
<feature type="region of interest" description="Disordered" evidence="1">
    <location>
        <begin position="1"/>
        <end position="35"/>
    </location>
</feature>
<organism evidence="2">
    <name type="scientific">anaerobic digester metagenome</name>
    <dbReference type="NCBI Taxonomy" id="1263854"/>
    <lineage>
        <taxon>unclassified sequences</taxon>
        <taxon>metagenomes</taxon>
        <taxon>ecological metagenomes</taxon>
    </lineage>
</organism>
<dbReference type="EMBL" id="CAADRM010000086">
    <property type="protein sequence ID" value="VFU14031.1"/>
    <property type="molecule type" value="Genomic_DNA"/>
</dbReference>